<accession>A0ABU2LGQ8</accession>
<dbReference type="InterPro" id="IPR047995">
    <property type="entry name" value="Choice_anch_K"/>
</dbReference>
<dbReference type="Proteomes" id="UP001183388">
    <property type="component" value="Unassembled WGS sequence"/>
</dbReference>
<name>A0ABU2LGQ8_9ACTN</name>
<reference evidence="3" key="1">
    <citation type="submission" date="2023-07" db="EMBL/GenBank/DDBJ databases">
        <title>30 novel species of actinomycetes from the DSMZ collection.</title>
        <authorList>
            <person name="Nouioui I."/>
        </authorList>
    </citation>
    <scope>NUCLEOTIDE SEQUENCE [LARGE SCALE GENOMIC DNA]</scope>
    <source>
        <strain evidence="3">DSM 44917</strain>
    </source>
</reference>
<proteinExistence type="predicted"/>
<dbReference type="PROSITE" id="PS51841">
    <property type="entry name" value="LTD"/>
    <property type="match status" value="1"/>
</dbReference>
<dbReference type="EMBL" id="JAVREN010000069">
    <property type="protein sequence ID" value="MDT0310423.1"/>
    <property type="molecule type" value="Genomic_DNA"/>
</dbReference>
<dbReference type="InterPro" id="IPR001322">
    <property type="entry name" value="Lamin_tail_dom"/>
</dbReference>
<dbReference type="Pfam" id="PF00932">
    <property type="entry name" value="LTD"/>
    <property type="match status" value="1"/>
</dbReference>
<dbReference type="Gene3D" id="2.60.40.1260">
    <property type="entry name" value="Lamin Tail domain"/>
    <property type="match status" value="1"/>
</dbReference>
<evidence type="ECO:0000259" key="1">
    <source>
        <dbReference type="PROSITE" id="PS51841"/>
    </source>
</evidence>
<evidence type="ECO:0000313" key="3">
    <source>
        <dbReference type="Proteomes" id="UP001183388"/>
    </source>
</evidence>
<dbReference type="SUPFAM" id="SSF74853">
    <property type="entry name" value="Lamin A/C globular tail domain"/>
    <property type="match status" value="1"/>
</dbReference>
<feature type="domain" description="LTD" evidence="1">
    <location>
        <begin position="168"/>
        <end position="277"/>
    </location>
</feature>
<dbReference type="RefSeq" id="WP_311633389.1">
    <property type="nucleotide sequence ID" value="NZ_JAVREN010000069.1"/>
</dbReference>
<evidence type="ECO:0000313" key="2">
    <source>
        <dbReference type="EMBL" id="MDT0310423.1"/>
    </source>
</evidence>
<dbReference type="NCBIfam" id="NF038131">
    <property type="entry name" value="choice_anch_K"/>
    <property type="match status" value="1"/>
</dbReference>
<keyword evidence="3" id="KW-1185">Reference proteome</keyword>
<sequence>MGEVSTKGVWTRVSVDATMFTGLNTNYLRWGDQPEGSRSGYLFRGGKKEAKLDGTEFVLGTFTHYNFPITLAYDQFYAYLDVDVTFEDGTSAYLPSLRFHHHETPNVGDRQEDIVLLPTIDTDRTVKAGGEEYVVRITGFTQGDVRHLPRFTSPESKRNSADVKALFARLNQPNSYISHVQTSGHAGEYVEILNGGDQSHDLSGWTLTAEDSGHSFTFPDGATVHSGHRVRVYTNEAHDEYGGYSYGHDRPVWNNQGDTAILEDADGTMISVFPYGG</sequence>
<dbReference type="InterPro" id="IPR036415">
    <property type="entry name" value="Lamin_tail_dom_sf"/>
</dbReference>
<protein>
    <submittedName>
        <fullName evidence="2">Lamin tail domain-containing protein</fullName>
    </submittedName>
</protein>
<comment type="caution">
    <text evidence="2">The sequence shown here is derived from an EMBL/GenBank/DDBJ whole genome shotgun (WGS) entry which is preliminary data.</text>
</comment>
<gene>
    <name evidence="2" type="ORF">RM780_26245</name>
</gene>
<organism evidence="2 3">
    <name type="scientific">Streptomyces boetiae</name>
    <dbReference type="NCBI Taxonomy" id="3075541"/>
    <lineage>
        <taxon>Bacteria</taxon>
        <taxon>Bacillati</taxon>
        <taxon>Actinomycetota</taxon>
        <taxon>Actinomycetes</taxon>
        <taxon>Kitasatosporales</taxon>
        <taxon>Streptomycetaceae</taxon>
        <taxon>Streptomyces</taxon>
    </lineage>
</organism>